<evidence type="ECO:0000313" key="3">
    <source>
        <dbReference type="RefSeq" id="XP_018094892.1"/>
    </source>
</evidence>
<evidence type="ECO:0000256" key="1">
    <source>
        <dbReference type="ARBA" id="ARBA00023157"/>
    </source>
</evidence>
<dbReference type="PROSITE" id="PS00134">
    <property type="entry name" value="TRYPSIN_HIS"/>
    <property type="match status" value="1"/>
</dbReference>
<dbReference type="GO" id="GO:0006508">
    <property type="term" value="P:proteolysis"/>
    <property type="evidence" value="ECO:0007669"/>
    <property type="project" value="UniProtKB-KW"/>
</dbReference>
<dbReference type="OrthoDB" id="7863416at2759"/>
<keyword evidence="3" id="KW-0645">Protease</keyword>
<dbReference type="Xenbase" id="XB-GENE-5893017">
    <property type="gene designation" value="tpsg1.S"/>
</dbReference>
<dbReference type="RefSeq" id="XP_018094892.1">
    <property type="nucleotide sequence ID" value="XM_018239403.2"/>
</dbReference>
<dbReference type="GO" id="GO:0008236">
    <property type="term" value="F:serine-type peptidase activity"/>
    <property type="evidence" value="ECO:0000318"/>
    <property type="project" value="GO_Central"/>
</dbReference>
<protein>
    <submittedName>
        <fullName evidence="3">Serine protease 27</fullName>
    </submittedName>
</protein>
<keyword evidence="3" id="KW-0378">Hydrolase</keyword>
<dbReference type="OMA" id="DMICAVD"/>
<dbReference type="InterPro" id="IPR001314">
    <property type="entry name" value="Peptidase_S1A"/>
</dbReference>
<sequence>MNWFHVMRALLLLDLGIHGLAENDDDQPTCGRPVMVSSRIVGGQDATKGQNPGQAIVWIPGRRYCGGSLISSNLVVTAAHCLEVLDVSSVIVILGAYKISGNHKEELTVPVKRIIVHPRYNKSDISADIALIELTQNVPFTKSILPVCVPSASAVFPPGQSCVVTGWGDIELNRTKPQPIILQEAEVRLISTEQCRSYYISKGVGPLIKDDMICAVDILGRRGPCLGDGGGPLVCYQDEQWNLVGVVNFAFGCGNENPAVYSFVQTYVDWIQQYMYPVEN</sequence>
<organism evidence="2 3">
    <name type="scientific">Xenopus laevis</name>
    <name type="common">African clawed frog</name>
    <dbReference type="NCBI Taxonomy" id="8355"/>
    <lineage>
        <taxon>Eukaryota</taxon>
        <taxon>Metazoa</taxon>
        <taxon>Chordata</taxon>
        <taxon>Craniata</taxon>
        <taxon>Vertebrata</taxon>
        <taxon>Euteleostomi</taxon>
        <taxon>Amphibia</taxon>
        <taxon>Batrachia</taxon>
        <taxon>Anura</taxon>
        <taxon>Pipoidea</taxon>
        <taxon>Pipidae</taxon>
        <taxon>Xenopodinae</taxon>
        <taxon>Xenopus</taxon>
        <taxon>Xenopus</taxon>
    </lineage>
</organism>
<dbReference type="PaxDb" id="8355-A0A1L8ERF3"/>
<dbReference type="PANTHER" id="PTHR24253">
    <property type="entry name" value="TRANSMEMBRANE PROTEASE SERINE"/>
    <property type="match status" value="1"/>
</dbReference>
<dbReference type="Gene3D" id="2.40.10.10">
    <property type="entry name" value="Trypsin-like serine proteases"/>
    <property type="match status" value="1"/>
</dbReference>
<dbReference type="GO" id="GO:0004252">
    <property type="term" value="F:serine-type endopeptidase activity"/>
    <property type="evidence" value="ECO:0007669"/>
    <property type="project" value="InterPro"/>
</dbReference>
<dbReference type="SMART" id="SM00020">
    <property type="entry name" value="Tryp_SPc"/>
    <property type="match status" value="1"/>
</dbReference>
<dbReference type="InterPro" id="IPR001254">
    <property type="entry name" value="Trypsin_dom"/>
</dbReference>
<dbReference type="KEGG" id="xla:443716"/>
<dbReference type="Proteomes" id="UP000186698">
    <property type="component" value="Chromosome 9_10S"/>
</dbReference>
<dbReference type="CDD" id="cd00190">
    <property type="entry name" value="Tryp_SPc"/>
    <property type="match status" value="1"/>
</dbReference>
<evidence type="ECO:0000313" key="2">
    <source>
        <dbReference type="Proteomes" id="UP000186698"/>
    </source>
</evidence>
<name>A0A1L8ERF3_XENLA</name>
<dbReference type="Bgee" id="443716">
    <property type="expression patterns" value="Expressed in zone of skin and 2 other cell types or tissues"/>
</dbReference>
<dbReference type="InterPro" id="IPR018114">
    <property type="entry name" value="TRYPSIN_HIS"/>
</dbReference>
<dbReference type="PROSITE" id="PS50240">
    <property type="entry name" value="TRYPSIN_DOM"/>
    <property type="match status" value="1"/>
</dbReference>
<dbReference type="SUPFAM" id="SSF50494">
    <property type="entry name" value="Trypsin-like serine proteases"/>
    <property type="match status" value="1"/>
</dbReference>
<dbReference type="Pfam" id="PF00089">
    <property type="entry name" value="Trypsin"/>
    <property type="match status" value="1"/>
</dbReference>
<proteinExistence type="predicted"/>
<dbReference type="InterPro" id="IPR043504">
    <property type="entry name" value="Peptidase_S1_PA_chymotrypsin"/>
</dbReference>
<dbReference type="AGR" id="Xenbase:XB-GENE-5893017"/>
<keyword evidence="1" id="KW-1015">Disulfide bond</keyword>
<gene>
    <name evidence="3 4" type="primary">tpsg1.S</name>
</gene>
<reference evidence="3" key="1">
    <citation type="submission" date="2025-08" db="UniProtKB">
        <authorList>
            <consortium name="RefSeq"/>
        </authorList>
    </citation>
    <scope>IDENTIFICATION</scope>
    <source>
        <strain evidence="3">J_2021</strain>
        <tissue evidence="3">Erythrocytes</tissue>
    </source>
</reference>
<dbReference type="PANTHER" id="PTHR24253:SF186">
    <property type="entry name" value="SERINE PROTEASE 27"/>
    <property type="match status" value="1"/>
</dbReference>
<dbReference type="GO" id="GO:0005886">
    <property type="term" value="C:plasma membrane"/>
    <property type="evidence" value="ECO:0000318"/>
    <property type="project" value="GO_Central"/>
</dbReference>
<keyword evidence="2" id="KW-1185">Reference proteome</keyword>
<evidence type="ECO:0000313" key="4">
    <source>
        <dbReference type="Xenbase" id="XB-GENE-5893017"/>
    </source>
</evidence>
<dbReference type="STRING" id="8355.A0A1L8ERF3"/>
<dbReference type="InterPro" id="IPR009003">
    <property type="entry name" value="Peptidase_S1_PA"/>
</dbReference>
<dbReference type="CTD" id="443716"/>
<dbReference type="FunFam" id="2.40.10.10:FF:000039">
    <property type="entry name" value="Brain-specific serine protease 4"/>
    <property type="match status" value="1"/>
</dbReference>
<dbReference type="GeneID" id="443716"/>
<dbReference type="AlphaFoldDB" id="A0A1L8ERF3"/>
<accession>A0A1L8ERF3</accession>
<dbReference type="PRINTS" id="PR00722">
    <property type="entry name" value="CHYMOTRYPSIN"/>
</dbReference>